<protein>
    <submittedName>
        <fullName evidence="1">Uncharacterized protein</fullName>
    </submittedName>
</protein>
<organism evidence="1">
    <name type="scientific">hydrothermal vent metagenome</name>
    <dbReference type="NCBI Taxonomy" id="652676"/>
    <lineage>
        <taxon>unclassified sequences</taxon>
        <taxon>metagenomes</taxon>
        <taxon>ecological metagenomes</taxon>
    </lineage>
</organism>
<accession>A0A160TDA7</accession>
<evidence type="ECO:0000313" key="1">
    <source>
        <dbReference type="EMBL" id="CUS41054.1"/>
    </source>
</evidence>
<proteinExistence type="predicted"/>
<gene>
    <name evidence="1" type="ORF">MGWOODY_Tha1945</name>
</gene>
<dbReference type="AlphaFoldDB" id="A0A160TDA7"/>
<sequence>MDITSDQVVQLGKNLLFFNNGGKNAAWMTKTSAAFPEKGVEDYYLCGMTLVDTASGQGLGFKAEQTNFDSKYINFQDQKTSMACADNVKVLASGGFSGCIFQLWRDEKGLAWGTHVYKGVDVNADISLAAKAKGWTLLYSIDTAGKGKDGSEIFVVAVLGPKNADIISQRVKGGKCEKLVDWYTVYDWKTASIPGIVEAS</sequence>
<dbReference type="EMBL" id="CZQC01000034">
    <property type="protein sequence ID" value="CUS41054.1"/>
    <property type="molecule type" value="Genomic_DNA"/>
</dbReference>
<name>A0A160TDA7_9ZZZZ</name>
<reference evidence="1" key="1">
    <citation type="submission" date="2015-10" db="EMBL/GenBank/DDBJ databases">
        <authorList>
            <person name="Gilbert D.G."/>
        </authorList>
    </citation>
    <scope>NUCLEOTIDE SEQUENCE</scope>
</reference>